<dbReference type="Proteomes" id="UP000573729">
    <property type="component" value="Unassembled WGS sequence"/>
</dbReference>
<keyword evidence="3" id="KW-1185">Reference proteome</keyword>
<dbReference type="EMBL" id="JACHMD010000001">
    <property type="protein sequence ID" value="MBB4667832.1"/>
    <property type="molecule type" value="Genomic_DNA"/>
</dbReference>
<evidence type="ECO:0000256" key="1">
    <source>
        <dbReference type="SAM" id="MobiDB-lite"/>
    </source>
</evidence>
<gene>
    <name evidence="2" type="ORF">BKA24_002541</name>
</gene>
<comment type="caution">
    <text evidence="2">The sequence shown here is derived from an EMBL/GenBank/DDBJ whole genome shotgun (WGS) entry which is preliminary data.</text>
</comment>
<name>A0A7W7BS39_9MICO</name>
<sequence length="300" mass="33498">MPKPTFTSDADESNLFPEDAPPSTGVETRQEYVRRGASGYTKVRNAFVQSPRTSERGQSHPGTLPKFARNHRAAVLYLALLTNWSWLSRSDEALPADTWIRFLTCEASGALTWNAQSLSHAWGVLEQNQLVTRTHQKRLKKVTPLHESGSGDAYKRPEGSAGDNYFILPSAFWTEELHGTLSWPALAVLLILLKETGQEPYAELPVDRADRYYGVSRTAAEKGLAELRMLGLVESRERWVSDPDSGEGRRRTSLHVLHGEFSLRARKALQQAAQARRQGKQPDPASKEVMDDDNAESEEG</sequence>
<feature type="region of interest" description="Disordered" evidence="1">
    <location>
        <begin position="1"/>
        <end position="29"/>
    </location>
</feature>
<accession>A0A7W7BS39</accession>
<evidence type="ECO:0000313" key="2">
    <source>
        <dbReference type="EMBL" id="MBB4667832.1"/>
    </source>
</evidence>
<protein>
    <submittedName>
        <fullName evidence="2">Uncharacterized protein</fullName>
    </submittedName>
</protein>
<dbReference type="RefSeq" id="WP_184218830.1">
    <property type="nucleotide sequence ID" value="NZ_JACHMD010000001.1"/>
</dbReference>
<dbReference type="AlphaFoldDB" id="A0A7W7BS39"/>
<feature type="compositionally biased region" description="Acidic residues" evidence="1">
    <location>
        <begin position="290"/>
        <end position="300"/>
    </location>
</feature>
<reference evidence="2 3" key="1">
    <citation type="submission" date="2020-08" db="EMBL/GenBank/DDBJ databases">
        <title>Sequencing the genomes of 1000 actinobacteria strains.</title>
        <authorList>
            <person name="Klenk H.-P."/>
        </authorList>
    </citation>
    <scope>NUCLEOTIDE SEQUENCE [LARGE SCALE GENOMIC DNA]</scope>
    <source>
        <strain evidence="2 3">DSM 24947</strain>
    </source>
</reference>
<evidence type="ECO:0000313" key="3">
    <source>
        <dbReference type="Proteomes" id="UP000573729"/>
    </source>
</evidence>
<organism evidence="2 3">
    <name type="scientific">Microbacterium marinum</name>
    <dbReference type="NCBI Taxonomy" id="421115"/>
    <lineage>
        <taxon>Bacteria</taxon>
        <taxon>Bacillati</taxon>
        <taxon>Actinomycetota</taxon>
        <taxon>Actinomycetes</taxon>
        <taxon>Micrococcales</taxon>
        <taxon>Microbacteriaceae</taxon>
        <taxon>Microbacterium</taxon>
    </lineage>
</organism>
<feature type="region of interest" description="Disordered" evidence="1">
    <location>
        <begin position="268"/>
        <end position="300"/>
    </location>
</feature>
<proteinExistence type="predicted"/>